<evidence type="ECO:0000313" key="2">
    <source>
        <dbReference type="EMBL" id="KAH3685180.1"/>
    </source>
</evidence>
<name>A0A9P8Q929_WICPI</name>
<sequence>MQVYSTEGRYQSGMKNYVQHGQFQHHSMTLLNPLTQFLNFFNTEPKTLVIDQSLTSTINYLIPFTKLQKTINISQVCWFADILEATQGEVVFVIDSKLANVEVLQRRIKEIGTTNVSVILTSTFFKTFKYELETNGTYLELYNWELFVKDDIIPSFYHLNSTIDLDQLYRFKAGDVSRLQCLLLKLLSENPRFVPNKIYHSHGEYSEALYKNFNKLYKQVDGLENSGLVTNLIIVERNFDLLRLVENNCDFINILQEYRSVQLNKIEAEEDIYFNDELWELLKFMNFDTVCKYLNKEAKDLQAQYQSLKSKKGDLNIVNDLNKLEAYKKLLIKYTNLCEKLISEIGVNSLDSNFNRFLDELNNHQDTYAEAIQSLINQVEYSELEVKYIIRLIFSVLIKFDIQEKDYNVLKAKLVERFGIQWFIVLDNIKTSYKPSTPLKSKLSMELILESILTNTAIENIKFTKRSNGRYVNVGKAKENFIIVFIGGVTYTELKVINQLQEKGIEIVTLSDGVVSFVDRCISI</sequence>
<dbReference type="Pfam" id="PF00995">
    <property type="entry name" value="Sec1"/>
    <property type="match status" value="1"/>
</dbReference>
<dbReference type="InterPro" id="IPR043127">
    <property type="entry name" value="Sec-1-like_dom3a"/>
</dbReference>
<gene>
    <name evidence="2" type="ORF">WICPIJ_003841</name>
</gene>
<organism evidence="2 3">
    <name type="scientific">Wickerhamomyces pijperi</name>
    <name type="common">Yeast</name>
    <name type="synonym">Pichia pijperi</name>
    <dbReference type="NCBI Taxonomy" id="599730"/>
    <lineage>
        <taxon>Eukaryota</taxon>
        <taxon>Fungi</taxon>
        <taxon>Dikarya</taxon>
        <taxon>Ascomycota</taxon>
        <taxon>Saccharomycotina</taxon>
        <taxon>Saccharomycetes</taxon>
        <taxon>Phaffomycetales</taxon>
        <taxon>Wickerhamomycetaceae</taxon>
        <taxon>Wickerhamomyces</taxon>
    </lineage>
</organism>
<evidence type="ECO:0008006" key="4">
    <source>
        <dbReference type="Google" id="ProtNLM"/>
    </source>
</evidence>
<evidence type="ECO:0000256" key="1">
    <source>
        <dbReference type="ARBA" id="ARBA00009884"/>
    </source>
</evidence>
<dbReference type="AlphaFoldDB" id="A0A9P8Q929"/>
<dbReference type="Proteomes" id="UP000774326">
    <property type="component" value="Unassembled WGS sequence"/>
</dbReference>
<comment type="similarity">
    <text evidence="1">Belongs to the STXBP/unc-18/SEC1 family.</text>
</comment>
<keyword evidence="3" id="KW-1185">Reference proteome</keyword>
<protein>
    <recommendedName>
        <fullName evidence="4">Sec1-like protein</fullName>
    </recommendedName>
</protein>
<accession>A0A9P8Q929</accession>
<dbReference type="PANTHER" id="PTHR11679">
    <property type="entry name" value="VESICLE PROTEIN SORTING-ASSOCIATED"/>
    <property type="match status" value="1"/>
</dbReference>
<evidence type="ECO:0000313" key="3">
    <source>
        <dbReference type="Proteomes" id="UP000774326"/>
    </source>
</evidence>
<dbReference type="InterPro" id="IPR043154">
    <property type="entry name" value="Sec-1-like_dom1"/>
</dbReference>
<dbReference type="EMBL" id="JAEUBG010002103">
    <property type="protein sequence ID" value="KAH3685180.1"/>
    <property type="molecule type" value="Genomic_DNA"/>
</dbReference>
<proteinExistence type="inferred from homology"/>
<comment type="caution">
    <text evidence="2">The sequence shown here is derived from an EMBL/GenBank/DDBJ whole genome shotgun (WGS) entry which is preliminary data.</text>
</comment>
<dbReference type="GO" id="GO:0016192">
    <property type="term" value="P:vesicle-mediated transport"/>
    <property type="evidence" value="ECO:0007669"/>
    <property type="project" value="InterPro"/>
</dbReference>
<dbReference type="SUPFAM" id="SSF56815">
    <property type="entry name" value="Sec1/munc18-like (SM) proteins"/>
    <property type="match status" value="1"/>
</dbReference>
<dbReference type="Gene3D" id="3.90.830.10">
    <property type="entry name" value="Syntaxin Binding Protein 1, Chain A, domain 2"/>
    <property type="match status" value="1"/>
</dbReference>
<dbReference type="OrthoDB" id="10262287at2759"/>
<dbReference type="InterPro" id="IPR001619">
    <property type="entry name" value="Sec1-like"/>
</dbReference>
<dbReference type="InterPro" id="IPR036045">
    <property type="entry name" value="Sec1-like_sf"/>
</dbReference>
<dbReference type="Gene3D" id="3.40.50.2060">
    <property type="match status" value="1"/>
</dbReference>
<reference evidence="2" key="1">
    <citation type="journal article" date="2021" name="Open Biol.">
        <title>Shared evolutionary footprints suggest mitochondrial oxidative damage underlies multiple complex I losses in fungi.</title>
        <authorList>
            <person name="Schikora-Tamarit M.A."/>
            <person name="Marcet-Houben M."/>
            <person name="Nosek J."/>
            <person name="Gabaldon T."/>
        </authorList>
    </citation>
    <scope>NUCLEOTIDE SEQUENCE</scope>
    <source>
        <strain evidence="2">CBS2887</strain>
    </source>
</reference>
<reference evidence="2" key="2">
    <citation type="submission" date="2021-01" db="EMBL/GenBank/DDBJ databases">
        <authorList>
            <person name="Schikora-Tamarit M.A."/>
        </authorList>
    </citation>
    <scope>NUCLEOTIDE SEQUENCE</scope>
    <source>
        <strain evidence="2">CBS2887</strain>
    </source>
</reference>